<evidence type="ECO:0000256" key="2">
    <source>
        <dbReference type="ARBA" id="ARBA00023180"/>
    </source>
</evidence>
<dbReference type="Pfam" id="PF23557">
    <property type="entry name" value="TPR_leprecan"/>
    <property type="match status" value="1"/>
</dbReference>
<dbReference type="EMBL" id="JAHUTJ010007227">
    <property type="protein sequence ID" value="MED6266211.1"/>
    <property type="molecule type" value="Genomic_DNA"/>
</dbReference>
<organism evidence="4 5">
    <name type="scientific">Characodon lateralis</name>
    <dbReference type="NCBI Taxonomy" id="208331"/>
    <lineage>
        <taxon>Eukaryota</taxon>
        <taxon>Metazoa</taxon>
        <taxon>Chordata</taxon>
        <taxon>Craniata</taxon>
        <taxon>Vertebrata</taxon>
        <taxon>Euteleostomi</taxon>
        <taxon>Actinopterygii</taxon>
        <taxon>Neopterygii</taxon>
        <taxon>Teleostei</taxon>
        <taxon>Neoteleostei</taxon>
        <taxon>Acanthomorphata</taxon>
        <taxon>Ovalentaria</taxon>
        <taxon>Atherinomorphae</taxon>
        <taxon>Cyprinodontiformes</taxon>
        <taxon>Goodeidae</taxon>
        <taxon>Characodon</taxon>
    </lineage>
</organism>
<dbReference type="InterPro" id="IPR056585">
    <property type="entry name" value="Leprecan_dom"/>
</dbReference>
<feature type="domain" description="Leprecan-like alpha-helical" evidence="3">
    <location>
        <begin position="31"/>
        <end position="155"/>
    </location>
</feature>
<dbReference type="PANTHER" id="PTHR13986">
    <property type="entry name" value="PROTEIN LYSINE HYDROXYLATION COMPLEX COMPONENT"/>
    <property type="match status" value="1"/>
</dbReference>
<keyword evidence="5" id="KW-1185">Reference proteome</keyword>
<reference evidence="4 5" key="1">
    <citation type="submission" date="2021-06" db="EMBL/GenBank/DDBJ databases">
        <authorList>
            <person name="Palmer J.M."/>
        </authorList>
    </citation>
    <scope>NUCLEOTIDE SEQUENCE [LARGE SCALE GENOMIC DNA]</scope>
    <source>
        <strain evidence="4 5">CL_MEX2019</strain>
        <tissue evidence="4">Muscle</tissue>
    </source>
</reference>
<keyword evidence="1" id="KW-0732">Signal</keyword>
<accession>A0ABU7CTC6</accession>
<evidence type="ECO:0000313" key="4">
    <source>
        <dbReference type="EMBL" id="MED6266211.1"/>
    </source>
</evidence>
<protein>
    <recommendedName>
        <fullName evidence="3">Leprecan-like alpha-helical domain-containing protein</fullName>
    </recommendedName>
</protein>
<proteinExistence type="predicted"/>
<evidence type="ECO:0000313" key="5">
    <source>
        <dbReference type="Proteomes" id="UP001352852"/>
    </source>
</evidence>
<name>A0ABU7CTC6_9TELE</name>
<keyword evidence="2" id="KW-0325">Glycoprotein</keyword>
<sequence length="165" mass="18521">MELRTALTCLCLAVGFYRSDTNLTSDLVLVPYDFLFDAAVEAYYKGDWLAVILNMEKAIRNKATVRDVKVQCRLQCANQSVFGEPLVGLELPIPGAGSVEDLSFFQKILKRADCVNSCETEKLGSLTLHQVSEEVELEFGKRTPYNYLQVAYFKVISCSDYTHSV</sequence>
<dbReference type="InterPro" id="IPR052284">
    <property type="entry name" value="Collagen_mod_leprecan"/>
</dbReference>
<comment type="caution">
    <text evidence="4">The sequence shown here is derived from an EMBL/GenBank/DDBJ whole genome shotgun (WGS) entry which is preliminary data.</text>
</comment>
<gene>
    <name evidence="4" type="ORF">CHARACLAT_033465</name>
</gene>
<dbReference type="PANTHER" id="PTHR13986:SF8">
    <property type="entry name" value="PROLYL 3-HYDROXYLASE 1-LIKE PROTEIN"/>
    <property type="match status" value="1"/>
</dbReference>
<evidence type="ECO:0000256" key="1">
    <source>
        <dbReference type="ARBA" id="ARBA00022729"/>
    </source>
</evidence>
<evidence type="ECO:0000259" key="3">
    <source>
        <dbReference type="Pfam" id="PF23557"/>
    </source>
</evidence>
<dbReference type="Proteomes" id="UP001352852">
    <property type="component" value="Unassembled WGS sequence"/>
</dbReference>